<dbReference type="PANTHER" id="PTHR44591">
    <property type="entry name" value="STRESS RESPONSE REGULATOR PROTEIN 1"/>
    <property type="match status" value="1"/>
</dbReference>
<reference evidence="4" key="1">
    <citation type="journal article" date="2014" name="Int. J. Syst. Evol. Microbiol.">
        <title>Complete genome sequence of Corynebacterium casei LMG S-19264T (=DSM 44701T), isolated from a smear-ripened cheese.</title>
        <authorList>
            <consortium name="US DOE Joint Genome Institute (JGI-PGF)"/>
            <person name="Walter F."/>
            <person name="Albersmeier A."/>
            <person name="Kalinowski J."/>
            <person name="Ruckert C."/>
        </authorList>
    </citation>
    <scope>NUCLEOTIDE SEQUENCE</scope>
    <source>
        <strain evidence="4">CGMCC 1.15725</strain>
    </source>
</reference>
<proteinExistence type="predicted"/>
<dbReference type="PROSITE" id="PS50110">
    <property type="entry name" value="RESPONSE_REGULATORY"/>
    <property type="match status" value="1"/>
</dbReference>
<dbReference type="EMBL" id="BMJQ01000002">
    <property type="protein sequence ID" value="GGF05673.1"/>
    <property type="molecule type" value="Genomic_DNA"/>
</dbReference>
<dbReference type="InterPro" id="IPR011006">
    <property type="entry name" value="CheY-like_superfamily"/>
</dbReference>
<dbReference type="PANTHER" id="PTHR44591:SF23">
    <property type="entry name" value="CHEY SUBFAMILY"/>
    <property type="match status" value="1"/>
</dbReference>
<comment type="caution">
    <text evidence="4">The sequence shown here is derived from an EMBL/GenBank/DDBJ whole genome shotgun (WGS) entry which is preliminary data.</text>
</comment>
<dbReference type="AlphaFoldDB" id="A0A8J2YQM8"/>
<keyword evidence="5" id="KW-1185">Reference proteome</keyword>
<evidence type="ECO:0000259" key="3">
    <source>
        <dbReference type="PROSITE" id="PS50110"/>
    </source>
</evidence>
<dbReference type="SUPFAM" id="SSF52172">
    <property type="entry name" value="CheY-like"/>
    <property type="match status" value="1"/>
</dbReference>
<dbReference type="Pfam" id="PF00072">
    <property type="entry name" value="Response_reg"/>
    <property type="match status" value="1"/>
</dbReference>
<evidence type="ECO:0000256" key="2">
    <source>
        <dbReference type="PROSITE-ProRule" id="PRU00169"/>
    </source>
</evidence>
<protein>
    <submittedName>
        <fullName evidence="4">Response regulator</fullName>
    </submittedName>
</protein>
<dbReference type="SMART" id="SM00448">
    <property type="entry name" value="REC"/>
    <property type="match status" value="1"/>
</dbReference>
<dbReference type="Gene3D" id="3.40.50.2300">
    <property type="match status" value="1"/>
</dbReference>
<evidence type="ECO:0000256" key="1">
    <source>
        <dbReference type="ARBA" id="ARBA00022553"/>
    </source>
</evidence>
<dbReference type="InterPro" id="IPR001789">
    <property type="entry name" value="Sig_transdc_resp-reg_receiver"/>
</dbReference>
<feature type="domain" description="Response regulatory" evidence="3">
    <location>
        <begin position="3"/>
        <end position="121"/>
    </location>
</feature>
<organism evidence="4 5">
    <name type="scientific">Aliidongia dinghuensis</name>
    <dbReference type="NCBI Taxonomy" id="1867774"/>
    <lineage>
        <taxon>Bacteria</taxon>
        <taxon>Pseudomonadati</taxon>
        <taxon>Pseudomonadota</taxon>
        <taxon>Alphaproteobacteria</taxon>
        <taxon>Rhodospirillales</taxon>
        <taxon>Dongiaceae</taxon>
        <taxon>Aliidongia</taxon>
    </lineage>
</organism>
<dbReference type="GO" id="GO:0000160">
    <property type="term" value="P:phosphorelay signal transduction system"/>
    <property type="evidence" value="ECO:0007669"/>
    <property type="project" value="InterPro"/>
</dbReference>
<gene>
    <name evidence="4" type="ORF">GCM10011611_08940</name>
</gene>
<dbReference type="RefSeq" id="WP_189042938.1">
    <property type="nucleotide sequence ID" value="NZ_BMJQ01000002.1"/>
</dbReference>
<name>A0A8J2YQM8_9PROT</name>
<keyword evidence="1 2" id="KW-0597">Phosphoprotein</keyword>
<evidence type="ECO:0000313" key="5">
    <source>
        <dbReference type="Proteomes" id="UP000646365"/>
    </source>
</evidence>
<feature type="modified residue" description="4-aspartylphosphate" evidence="2">
    <location>
        <position position="52"/>
    </location>
</feature>
<accession>A0A8J2YQM8</accession>
<evidence type="ECO:0000313" key="4">
    <source>
        <dbReference type="EMBL" id="GGF05673.1"/>
    </source>
</evidence>
<reference evidence="4" key="2">
    <citation type="submission" date="2020-09" db="EMBL/GenBank/DDBJ databases">
        <authorList>
            <person name="Sun Q."/>
            <person name="Zhou Y."/>
        </authorList>
    </citation>
    <scope>NUCLEOTIDE SEQUENCE</scope>
    <source>
        <strain evidence="4">CGMCC 1.15725</strain>
    </source>
</reference>
<dbReference type="InterPro" id="IPR050595">
    <property type="entry name" value="Bact_response_regulator"/>
</dbReference>
<dbReference type="Proteomes" id="UP000646365">
    <property type="component" value="Unassembled WGS sequence"/>
</dbReference>
<sequence>MARILIIDDDPAIRALLSGILEAGGHSVVTARDGQAGLTAFDGEQVDLIVCDIVMPEQEGIATISAIRRASATVPILAISGSSTVGRYGSHLDAAALMGANATLPKPLTADAFLEAVERLLAARH</sequence>